<evidence type="ECO:0000256" key="5">
    <source>
        <dbReference type="ARBA" id="ARBA00034531"/>
    </source>
</evidence>
<proteinExistence type="predicted"/>
<feature type="compositionally biased region" description="Low complexity" evidence="8">
    <location>
        <begin position="222"/>
        <end position="245"/>
    </location>
</feature>
<protein>
    <recommendedName>
        <fullName evidence="5">protein adenylyltransferase</fullName>
        <ecNumber evidence="5">2.7.7.108</ecNumber>
    </recommendedName>
</protein>
<dbReference type="GO" id="GO:0051302">
    <property type="term" value="P:regulation of cell division"/>
    <property type="evidence" value="ECO:0007669"/>
    <property type="project" value="TreeGrafter"/>
</dbReference>
<dbReference type="GO" id="GO:0005524">
    <property type="term" value="F:ATP binding"/>
    <property type="evidence" value="ECO:0007669"/>
    <property type="project" value="UniProtKB-KW"/>
</dbReference>
<feature type="region of interest" description="Disordered" evidence="8">
    <location>
        <begin position="216"/>
        <end position="260"/>
    </location>
</feature>
<comment type="catalytic activity">
    <reaction evidence="6">
        <text>L-threonyl-[protein] + ATP = 3-O-(5'-adenylyl)-L-threonyl-[protein] + diphosphate</text>
        <dbReference type="Rhea" id="RHEA:54292"/>
        <dbReference type="Rhea" id="RHEA-COMP:11060"/>
        <dbReference type="Rhea" id="RHEA-COMP:13847"/>
        <dbReference type="ChEBI" id="CHEBI:30013"/>
        <dbReference type="ChEBI" id="CHEBI:30616"/>
        <dbReference type="ChEBI" id="CHEBI:33019"/>
        <dbReference type="ChEBI" id="CHEBI:138113"/>
        <dbReference type="EC" id="2.7.7.108"/>
    </reaction>
</comment>
<feature type="domain" description="Fido" evidence="9">
    <location>
        <begin position="64"/>
        <end position="212"/>
    </location>
</feature>
<keyword evidence="2" id="KW-0548">Nucleotidyltransferase</keyword>
<evidence type="ECO:0000256" key="1">
    <source>
        <dbReference type="ARBA" id="ARBA00022679"/>
    </source>
</evidence>
<organism evidence="10 11">
    <name type="scientific">Clavibacter michiganensis subsp. michiganensis</name>
    <dbReference type="NCBI Taxonomy" id="33013"/>
    <lineage>
        <taxon>Bacteria</taxon>
        <taxon>Bacillati</taxon>
        <taxon>Actinomycetota</taxon>
        <taxon>Actinomycetes</taxon>
        <taxon>Micrococcales</taxon>
        <taxon>Microbacteriaceae</taxon>
        <taxon>Clavibacter</taxon>
    </lineage>
</organism>
<evidence type="ECO:0000259" key="9">
    <source>
        <dbReference type="PROSITE" id="PS51459"/>
    </source>
</evidence>
<accession>A0A251XKQ9</accession>
<comment type="catalytic activity">
    <reaction evidence="7">
        <text>L-tyrosyl-[protein] + ATP = O-(5'-adenylyl)-L-tyrosyl-[protein] + diphosphate</text>
        <dbReference type="Rhea" id="RHEA:54288"/>
        <dbReference type="Rhea" id="RHEA-COMP:10136"/>
        <dbReference type="Rhea" id="RHEA-COMP:13846"/>
        <dbReference type="ChEBI" id="CHEBI:30616"/>
        <dbReference type="ChEBI" id="CHEBI:33019"/>
        <dbReference type="ChEBI" id="CHEBI:46858"/>
        <dbReference type="ChEBI" id="CHEBI:83624"/>
        <dbReference type="EC" id="2.7.7.108"/>
    </reaction>
</comment>
<dbReference type="Proteomes" id="UP000195062">
    <property type="component" value="Unassembled WGS sequence"/>
</dbReference>
<dbReference type="PANTHER" id="PTHR39560">
    <property type="entry name" value="PROTEIN ADENYLYLTRANSFERASE FIC-RELATED"/>
    <property type="match status" value="1"/>
</dbReference>
<dbReference type="PROSITE" id="PS51459">
    <property type="entry name" value="FIDO"/>
    <property type="match status" value="1"/>
</dbReference>
<comment type="caution">
    <text evidence="10">The sequence shown here is derived from an EMBL/GenBank/DDBJ whole genome shotgun (WGS) entry which is preliminary data.</text>
</comment>
<dbReference type="InterPro" id="IPR036597">
    <property type="entry name" value="Fido-like_dom_sf"/>
</dbReference>
<dbReference type="Pfam" id="PF02661">
    <property type="entry name" value="Fic"/>
    <property type="match status" value="1"/>
</dbReference>
<dbReference type="InterPro" id="IPR003812">
    <property type="entry name" value="Fido"/>
</dbReference>
<name>A0A251XKQ9_CLAMM</name>
<evidence type="ECO:0000256" key="3">
    <source>
        <dbReference type="ARBA" id="ARBA00022741"/>
    </source>
</evidence>
<sequence>MPRRSTFRTWDDYFIPGTSVLRNKFTGPGRPHGEVDGIVLTQLEEAATALRTGELADEPIDGVFDYPHMKAIHRHIFQDVYDWAGEERVAPVGSFMTKDGHSYYPAGPTLTEAAEAQYRQLAAKDLLRGLERPDFVHELAEIWGELNVIHSFREGNTRTQFVFFSQLAEQAGYRIESCRFAVGSPLREQFVEARFHSQDTGSNARLEEVLGRAIVPLPRPASPGTARPARPSPSRAVRGAARPGPLAGGRASGRDGGYGR</sequence>
<dbReference type="EC" id="2.7.7.108" evidence="5"/>
<dbReference type="EMBL" id="MDHH01000001">
    <property type="protein sequence ID" value="OUE04067.1"/>
    <property type="molecule type" value="Genomic_DNA"/>
</dbReference>
<evidence type="ECO:0000313" key="11">
    <source>
        <dbReference type="Proteomes" id="UP000195062"/>
    </source>
</evidence>
<reference evidence="10 11" key="1">
    <citation type="submission" date="2016-08" db="EMBL/GenBank/DDBJ databases">
        <title>Genome sequence of Clavibacter michiganensis subsp. michiganensis strain CASJ007.</title>
        <authorList>
            <person name="Thapa S.P."/>
            <person name="Coaker G."/>
        </authorList>
    </citation>
    <scope>NUCLEOTIDE SEQUENCE [LARGE SCALE GENOMIC DNA]</scope>
    <source>
        <strain evidence="10">CASJ007</strain>
    </source>
</reference>
<evidence type="ECO:0000313" key="10">
    <source>
        <dbReference type="EMBL" id="OUE04067.1"/>
    </source>
</evidence>
<dbReference type="SUPFAM" id="SSF140931">
    <property type="entry name" value="Fic-like"/>
    <property type="match status" value="1"/>
</dbReference>
<keyword evidence="11" id="KW-1185">Reference proteome</keyword>
<evidence type="ECO:0000256" key="8">
    <source>
        <dbReference type="SAM" id="MobiDB-lite"/>
    </source>
</evidence>
<gene>
    <name evidence="10" type="primary">vbhT_1</name>
    <name evidence="10" type="ORF">CMMCAS07_03900</name>
</gene>
<feature type="compositionally biased region" description="Gly residues" evidence="8">
    <location>
        <begin position="246"/>
        <end position="260"/>
    </location>
</feature>
<evidence type="ECO:0000256" key="7">
    <source>
        <dbReference type="ARBA" id="ARBA00048696"/>
    </source>
</evidence>
<dbReference type="PANTHER" id="PTHR39560:SF1">
    <property type="entry name" value="PROTEIN ADENYLYLTRANSFERASE FIC-RELATED"/>
    <property type="match status" value="1"/>
</dbReference>
<dbReference type="AlphaFoldDB" id="A0A251XKQ9"/>
<keyword evidence="4" id="KW-0067">ATP-binding</keyword>
<keyword evidence="3" id="KW-0547">Nucleotide-binding</keyword>
<evidence type="ECO:0000256" key="6">
    <source>
        <dbReference type="ARBA" id="ARBA00047939"/>
    </source>
</evidence>
<keyword evidence="1 10" id="KW-0808">Transferase</keyword>
<dbReference type="Gene3D" id="1.10.3290.10">
    <property type="entry name" value="Fido-like domain"/>
    <property type="match status" value="1"/>
</dbReference>
<evidence type="ECO:0000256" key="2">
    <source>
        <dbReference type="ARBA" id="ARBA00022695"/>
    </source>
</evidence>
<dbReference type="GO" id="GO:0070733">
    <property type="term" value="F:AMPylase activity"/>
    <property type="evidence" value="ECO:0007669"/>
    <property type="project" value="UniProtKB-EC"/>
</dbReference>
<evidence type="ECO:0000256" key="4">
    <source>
        <dbReference type="ARBA" id="ARBA00022840"/>
    </source>
</evidence>